<dbReference type="AlphaFoldDB" id="X6MGU3"/>
<dbReference type="InterPro" id="IPR036291">
    <property type="entry name" value="NAD(P)-bd_dom_sf"/>
</dbReference>
<comment type="caution">
    <text evidence="2">The sequence shown here is derived from an EMBL/GenBank/DDBJ whole genome shotgun (WGS) entry which is preliminary data.</text>
</comment>
<dbReference type="PANTHER" id="PTHR11695">
    <property type="entry name" value="ALCOHOL DEHYDROGENASE RELATED"/>
    <property type="match status" value="1"/>
</dbReference>
<dbReference type="Pfam" id="PF08240">
    <property type="entry name" value="ADH_N"/>
    <property type="match status" value="1"/>
</dbReference>
<accession>X6MGU3</accession>
<reference evidence="2 3" key="1">
    <citation type="journal article" date="2013" name="Curr. Biol.">
        <title>The Genome of the Foraminiferan Reticulomyxa filosa.</title>
        <authorList>
            <person name="Glockner G."/>
            <person name="Hulsmann N."/>
            <person name="Schleicher M."/>
            <person name="Noegel A.A."/>
            <person name="Eichinger L."/>
            <person name="Gallinger C."/>
            <person name="Pawlowski J."/>
            <person name="Sierra R."/>
            <person name="Euteneuer U."/>
            <person name="Pillet L."/>
            <person name="Moustafa A."/>
            <person name="Platzer M."/>
            <person name="Groth M."/>
            <person name="Szafranski K."/>
            <person name="Schliwa M."/>
        </authorList>
    </citation>
    <scope>NUCLEOTIDE SEQUENCE [LARGE SCALE GENOMIC DNA]</scope>
</reference>
<keyword evidence="3" id="KW-1185">Reference proteome</keyword>
<feature type="domain" description="Enoyl reductase (ER)" evidence="1">
    <location>
        <begin position="30"/>
        <end position="372"/>
    </location>
</feature>
<sequence length="375" mass="41812">MTEEKKEIEEEKKETVMQCIVQTDYGEYQSVLKKTTLPVPNPTGTQVLIKVHNTALNPVDYKITMGKLQTVLGMKHPFVIGRDFSGVISELGPKITERNNKEAFKIGDRVAGMVMPTDLNHGSFAEYLITDIKNIVHIPQNMSFREACALPLVAQTSYQSLFEKSNLKKGDKVLILGGSTATGLIGIQLCKIAEASEIAVTSTQSDLCTYDHYSLCLFNYNLFDVDLGATRVINYKDQKWWEELKGQKFDIIYDTVGGQQSWEKAGDILKEKGIFTTIVGDAAANKATYSSVIGTGLSLVNRKFWSVCGYMDYNLLIKLHSNKGLREIFTWFAEGKISVLVDESSPYEFSEEGAKAMYAKQISQSCHGKLTTTLK</sequence>
<evidence type="ECO:0000259" key="1">
    <source>
        <dbReference type="SMART" id="SM00829"/>
    </source>
</evidence>
<name>X6MGU3_RETFI</name>
<evidence type="ECO:0000313" key="3">
    <source>
        <dbReference type="Proteomes" id="UP000023152"/>
    </source>
</evidence>
<dbReference type="InterPro" id="IPR013154">
    <property type="entry name" value="ADH-like_N"/>
</dbReference>
<evidence type="ECO:0000313" key="2">
    <source>
        <dbReference type="EMBL" id="ETO13238.1"/>
    </source>
</evidence>
<dbReference type="Gene3D" id="3.90.180.10">
    <property type="entry name" value="Medium-chain alcohol dehydrogenases, catalytic domain"/>
    <property type="match status" value="1"/>
</dbReference>
<dbReference type="SUPFAM" id="SSF51735">
    <property type="entry name" value="NAD(P)-binding Rossmann-fold domains"/>
    <property type="match status" value="1"/>
</dbReference>
<protein>
    <recommendedName>
        <fullName evidence="1">Enoyl reductase (ER) domain-containing protein</fullName>
    </recommendedName>
</protein>
<dbReference type="PANTHER" id="PTHR11695:SF648">
    <property type="entry name" value="ZINC-BINDING OXIDOREDUCTASE"/>
    <property type="match status" value="1"/>
</dbReference>
<dbReference type="EMBL" id="ASPP01020725">
    <property type="protein sequence ID" value="ETO13238.1"/>
    <property type="molecule type" value="Genomic_DNA"/>
</dbReference>
<organism evidence="2 3">
    <name type="scientific">Reticulomyxa filosa</name>
    <dbReference type="NCBI Taxonomy" id="46433"/>
    <lineage>
        <taxon>Eukaryota</taxon>
        <taxon>Sar</taxon>
        <taxon>Rhizaria</taxon>
        <taxon>Retaria</taxon>
        <taxon>Foraminifera</taxon>
        <taxon>Monothalamids</taxon>
        <taxon>Reticulomyxidae</taxon>
        <taxon>Reticulomyxa</taxon>
    </lineage>
</organism>
<gene>
    <name evidence="2" type="ORF">RFI_24138</name>
</gene>
<dbReference type="Pfam" id="PF13602">
    <property type="entry name" value="ADH_zinc_N_2"/>
    <property type="match status" value="1"/>
</dbReference>
<dbReference type="Gene3D" id="3.40.50.720">
    <property type="entry name" value="NAD(P)-binding Rossmann-like Domain"/>
    <property type="match status" value="1"/>
</dbReference>
<dbReference type="InterPro" id="IPR050700">
    <property type="entry name" value="YIM1/Zinc_Alcohol_DH_Fams"/>
</dbReference>
<dbReference type="SUPFAM" id="SSF50129">
    <property type="entry name" value="GroES-like"/>
    <property type="match status" value="1"/>
</dbReference>
<proteinExistence type="predicted"/>
<dbReference type="OMA" id="AWEKSMG"/>
<dbReference type="Proteomes" id="UP000023152">
    <property type="component" value="Unassembled WGS sequence"/>
</dbReference>
<dbReference type="InterPro" id="IPR011032">
    <property type="entry name" value="GroES-like_sf"/>
</dbReference>
<dbReference type="GO" id="GO:0016491">
    <property type="term" value="F:oxidoreductase activity"/>
    <property type="evidence" value="ECO:0007669"/>
    <property type="project" value="InterPro"/>
</dbReference>
<dbReference type="SMART" id="SM00829">
    <property type="entry name" value="PKS_ER"/>
    <property type="match status" value="1"/>
</dbReference>
<dbReference type="CDD" id="cd08267">
    <property type="entry name" value="MDR1"/>
    <property type="match status" value="1"/>
</dbReference>
<dbReference type="OrthoDB" id="48317at2759"/>
<dbReference type="InterPro" id="IPR020843">
    <property type="entry name" value="ER"/>
</dbReference>